<organism evidence="2 3">
    <name type="scientific">Chryseosolibacter indicus</name>
    <dbReference type="NCBI Taxonomy" id="2782351"/>
    <lineage>
        <taxon>Bacteria</taxon>
        <taxon>Pseudomonadati</taxon>
        <taxon>Bacteroidota</taxon>
        <taxon>Cytophagia</taxon>
        <taxon>Cytophagales</taxon>
        <taxon>Chryseotaleaceae</taxon>
        <taxon>Chryseosolibacter</taxon>
    </lineage>
</organism>
<gene>
    <name evidence="2" type="ORF">KK060_01180</name>
</gene>
<feature type="transmembrane region" description="Helical" evidence="1">
    <location>
        <begin position="44"/>
        <end position="62"/>
    </location>
</feature>
<dbReference type="EMBL" id="JAHESD010000002">
    <property type="protein sequence ID" value="MBT1701870.1"/>
    <property type="molecule type" value="Genomic_DNA"/>
</dbReference>
<keyword evidence="1" id="KW-0472">Membrane</keyword>
<comment type="caution">
    <text evidence="2">The sequence shown here is derived from an EMBL/GenBank/DDBJ whole genome shotgun (WGS) entry which is preliminary data.</text>
</comment>
<proteinExistence type="predicted"/>
<keyword evidence="3" id="KW-1185">Reference proteome</keyword>
<name>A0ABS5VM13_9BACT</name>
<evidence type="ECO:0000313" key="2">
    <source>
        <dbReference type="EMBL" id="MBT1701870.1"/>
    </source>
</evidence>
<feature type="transmembrane region" description="Helical" evidence="1">
    <location>
        <begin position="6"/>
        <end position="23"/>
    </location>
</feature>
<evidence type="ECO:0000313" key="3">
    <source>
        <dbReference type="Proteomes" id="UP000772618"/>
    </source>
</evidence>
<sequence length="279" mass="32066">MLISAIVMFLAGVLVFLFHHGKIASLKTFKEKYDFASRREIKNYELVFIFLGLGAAMLINRYGMDSLKEMGVWFFVRLFISIAGGTLVGYIAFLILEYYYPSKLDKKLKKWRYAPRINPKTGNTMRLLAEHEEDVHLDAGMKAEEDVFSIDYDVWIDEKTDDVIIEKYQGHLQGLKCGNCGFFTLRVVREEITKQPTLNTPGELIKHYECSYCQSVRHTAFNISTMEASDYKKAKHNNKAEKDVVLVKVEIRSASGSSKFFEFGDLVQAQKFLTTIDDK</sequence>
<reference evidence="2 3" key="1">
    <citation type="submission" date="2021-05" db="EMBL/GenBank/DDBJ databases">
        <title>A Polyphasic approach of four new species of the genus Ohtaekwangia: Ohtaekwangia histidinii sp. nov., Ohtaekwangia cretensis sp. nov., Ohtaekwangia indiensis sp. nov., Ohtaekwangia reichenbachii sp. nov. from diverse environment.</title>
        <authorList>
            <person name="Octaviana S."/>
        </authorList>
    </citation>
    <scope>NUCLEOTIDE SEQUENCE [LARGE SCALE GENOMIC DNA]</scope>
    <source>
        <strain evidence="2 3">PWU20</strain>
    </source>
</reference>
<dbReference type="Proteomes" id="UP000772618">
    <property type="component" value="Unassembled WGS sequence"/>
</dbReference>
<keyword evidence="1" id="KW-0812">Transmembrane</keyword>
<feature type="transmembrane region" description="Helical" evidence="1">
    <location>
        <begin position="74"/>
        <end position="100"/>
    </location>
</feature>
<evidence type="ECO:0000256" key="1">
    <source>
        <dbReference type="SAM" id="Phobius"/>
    </source>
</evidence>
<keyword evidence="1" id="KW-1133">Transmembrane helix</keyword>
<protein>
    <submittedName>
        <fullName evidence="2">Uncharacterized protein</fullName>
    </submittedName>
</protein>
<accession>A0ABS5VM13</accession>